<keyword evidence="1" id="KW-0812">Transmembrane</keyword>
<proteinExistence type="predicted"/>
<dbReference type="EMBL" id="GGFL01010985">
    <property type="protein sequence ID" value="MBW75163.1"/>
    <property type="molecule type" value="Transcribed_RNA"/>
</dbReference>
<reference evidence="2" key="1">
    <citation type="submission" date="2018-01" db="EMBL/GenBank/DDBJ databases">
        <title>An insight into the sialome of Amazonian anophelines.</title>
        <authorList>
            <person name="Ribeiro J.M."/>
            <person name="Scarpassa V."/>
            <person name="Calvo E."/>
        </authorList>
    </citation>
    <scope>NUCLEOTIDE SEQUENCE</scope>
</reference>
<evidence type="ECO:0000256" key="1">
    <source>
        <dbReference type="SAM" id="Phobius"/>
    </source>
</evidence>
<sequence length="84" mass="9936">MDNFERGILCSWCAFFFVFVLWHGGIYPATTKRWFAVSQYSLATTVGLRTCYPLFAYIFRNACTCLRDQPDNCYFRNSVEKFYP</sequence>
<accession>A0A2M4DC54</accession>
<name>A0A2M4DC54_ANODA</name>
<evidence type="ECO:0000313" key="2">
    <source>
        <dbReference type="EMBL" id="MBW75163.1"/>
    </source>
</evidence>
<dbReference type="AlphaFoldDB" id="A0A2M4DC54"/>
<keyword evidence="1" id="KW-0472">Membrane</keyword>
<organism evidence="2">
    <name type="scientific">Anopheles darlingi</name>
    <name type="common">Mosquito</name>
    <dbReference type="NCBI Taxonomy" id="43151"/>
    <lineage>
        <taxon>Eukaryota</taxon>
        <taxon>Metazoa</taxon>
        <taxon>Ecdysozoa</taxon>
        <taxon>Arthropoda</taxon>
        <taxon>Hexapoda</taxon>
        <taxon>Insecta</taxon>
        <taxon>Pterygota</taxon>
        <taxon>Neoptera</taxon>
        <taxon>Endopterygota</taxon>
        <taxon>Diptera</taxon>
        <taxon>Nematocera</taxon>
        <taxon>Culicoidea</taxon>
        <taxon>Culicidae</taxon>
        <taxon>Anophelinae</taxon>
        <taxon>Anopheles</taxon>
    </lineage>
</organism>
<feature type="transmembrane region" description="Helical" evidence="1">
    <location>
        <begin position="39"/>
        <end position="59"/>
    </location>
</feature>
<feature type="transmembrane region" description="Helical" evidence="1">
    <location>
        <begin position="7"/>
        <end position="27"/>
    </location>
</feature>
<keyword evidence="1" id="KW-1133">Transmembrane helix</keyword>
<protein>
    <submittedName>
        <fullName evidence="2">Uncharacterized protein</fullName>
    </submittedName>
</protein>